<evidence type="ECO:0000256" key="3">
    <source>
        <dbReference type="ARBA" id="ARBA00004585"/>
    </source>
</evidence>
<dbReference type="Proteomes" id="UP001152320">
    <property type="component" value="Chromosome 16"/>
</dbReference>
<evidence type="ECO:0000256" key="8">
    <source>
        <dbReference type="ARBA" id="ARBA00023136"/>
    </source>
</evidence>
<comment type="similarity">
    <text evidence="4">Belongs to the DoxX family.</text>
</comment>
<keyword evidence="8 14" id="KW-0472">Membrane</keyword>
<evidence type="ECO:0000256" key="12">
    <source>
        <dbReference type="ARBA" id="ARBA00024424"/>
    </source>
</evidence>
<keyword evidence="11" id="KW-0968">Cytoplasmic vesicle</keyword>
<evidence type="ECO:0000256" key="4">
    <source>
        <dbReference type="ARBA" id="ARBA00006679"/>
    </source>
</evidence>
<feature type="transmembrane region" description="Helical" evidence="14">
    <location>
        <begin position="6"/>
        <end position="22"/>
    </location>
</feature>
<dbReference type="OrthoDB" id="432685at2759"/>
<dbReference type="GO" id="GO:0005789">
    <property type="term" value="C:endoplasmic reticulum membrane"/>
    <property type="evidence" value="ECO:0007669"/>
    <property type="project" value="UniProtKB-SubCell"/>
</dbReference>
<evidence type="ECO:0000256" key="6">
    <source>
        <dbReference type="ARBA" id="ARBA00022824"/>
    </source>
</evidence>
<sequence length="169" mass="19087">MSSKVVFILSAAVGAAFIYHGISKLSPNVDEDLHLKMQKKHFVNYARVAPMKLRGIFWWKGSEYRQYVGGLELAGGCGLLTMTGRFTRNISYVLLLLSSLFMCHSYMTLGDAAYKYAIHIGMGTITFAMFLVERRFPVKEDVTFKKGESKDKNVKDKSKKDKPKSKKAD</sequence>
<dbReference type="GO" id="GO:0051131">
    <property type="term" value="P:chaperone-mediated protein complex assembly"/>
    <property type="evidence" value="ECO:0007669"/>
    <property type="project" value="TreeGrafter"/>
</dbReference>
<protein>
    <recommendedName>
        <fullName evidence="12">Novel acetylcholine receptor chaperone</fullName>
    </recommendedName>
</protein>
<keyword evidence="16" id="KW-1185">Reference proteome</keyword>
<feature type="compositionally biased region" description="Basic residues" evidence="13">
    <location>
        <begin position="160"/>
        <end position="169"/>
    </location>
</feature>
<evidence type="ECO:0000256" key="13">
    <source>
        <dbReference type="SAM" id="MobiDB-lite"/>
    </source>
</evidence>
<keyword evidence="9" id="KW-0576">Peroxisome</keyword>
<dbReference type="GO" id="GO:0005778">
    <property type="term" value="C:peroxisomal membrane"/>
    <property type="evidence" value="ECO:0007669"/>
    <property type="project" value="UniProtKB-SubCell"/>
</dbReference>
<dbReference type="EMBL" id="JAIZAY010000016">
    <property type="protein sequence ID" value="KAJ8027360.1"/>
    <property type="molecule type" value="Genomic_DNA"/>
</dbReference>
<keyword evidence="10" id="KW-0143">Chaperone</keyword>
<evidence type="ECO:0000256" key="14">
    <source>
        <dbReference type="SAM" id="Phobius"/>
    </source>
</evidence>
<accession>A0A9Q1GYX7</accession>
<evidence type="ECO:0000256" key="1">
    <source>
        <dbReference type="ARBA" id="ARBA00004477"/>
    </source>
</evidence>
<evidence type="ECO:0000256" key="11">
    <source>
        <dbReference type="ARBA" id="ARBA00023329"/>
    </source>
</evidence>
<dbReference type="InterPro" id="IPR040399">
    <property type="entry name" value="TMEM35A/B"/>
</dbReference>
<organism evidence="15 16">
    <name type="scientific">Holothuria leucospilota</name>
    <name type="common">Black long sea cucumber</name>
    <name type="synonym">Mertensiothuria leucospilota</name>
    <dbReference type="NCBI Taxonomy" id="206669"/>
    <lineage>
        <taxon>Eukaryota</taxon>
        <taxon>Metazoa</taxon>
        <taxon>Echinodermata</taxon>
        <taxon>Eleutherozoa</taxon>
        <taxon>Echinozoa</taxon>
        <taxon>Holothuroidea</taxon>
        <taxon>Aspidochirotacea</taxon>
        <taxon>Aspidochirotida</taxon>
        <taxon>Holothuriidae</taxon>
        <taxon>Holothuria</taxon>
    </lineage>
</organism>
<comment type="caution">
    <text evidence="15">The sequence shown here is derived from an EMBL/GenBank/DDBJ whole genome shotgun (WGS) entry which is preliminary data.</text>
</comment>
<evidence type="ECO:0000256" key="9">
    <source>
        <dbReference type="ARBA" id="ARBA00023140"/>
    </source>
</evidence>
<dbReference type="GO" id="GO:2000010">
    <property type="term" value="P:positive regulation of protein localization to cell surface"/>
    <property type="evidence" value="ECO:0007669"/>
    <property type="project" value="TreeGrafter"/>
</dbReference>
<keyword evidence="5 14" id="KW-0812">Transmembrane</keyword>
<evidence type="ECO:0000313" key="16">
    <source>
        <dbReference type="Proteomes" id="UP001152320"/>
    </source>
</evidence>
<dbReference type="AlphaFoldDB" id="A0A9Q1GYX7"/>
<keyword evidence="6" id="KW-0256">Endoplasmic reticulum</keyword>
<feature type="region of interest" description="Disordered" evidence="13">
    <location>
        <begin position="147"/>
        <end position="169"/>
    </location>
</feature>
<feature type="transmembrane region" description="Helical" evidence="14">
    <location>
        <begin position="90"/>
        <end position="107"/>
    </location>
</feature>
<dbReference type="PANTHER" id="PTHR13163">
    <property type="entry name" value="SPINAL CORD EXPRESSION PROTEIN 4"/>
    <property type="match status" value="1"/>
</dbReference>
<evidence type="ECO:0000256" key="2">
    <source>
        <dbReference type="ARBA" id="ARBA00004541"/>
    </source>
</evidence>
<evidence type="ECO:0000256" key="10">
    <source>
        <dbReference type="ARBA" id="ARBA00023186"/>
    </source>
</evidence>
<keyword evidence="7 14" id="KW-1133">Transmembrane helix</keyword>
<comment type="subcellular location">
    <subcellularLocation>
        <location evidence="2">Cytoplasmic vesicle</location>
    </subcellularLocation>
    <subcellularLocation>
        <location evidence="1">Endoplasmic reticulum membrane</location>
        <topology evidence="1">Multi-pass membrane protein</topology>
    </subcellularLocation>
    <subcellularLocation>
        <location evidence="3">Peroxisome membrane</location>
        <topology evidence="3">Multi-pass membrane protein</topology>
    </subcellularLocation>
</comment>
<proteinExistence type="inferred from homology"/>
<gene>
    <name evidence="15" type="ORF">HOLleu_32486</name>
</gene>
<dbReference type="GO" id="GO:0031410">
    <property type="term" value="C:cytoplasmic vesicle"/>
    <property type="evidence" value="ECO:0007669"/>
    <property type="project" value="UniProtKB-SubCell"/>
</dbReference>
<dbReference type="PANTHER" id="PTHR13163:SF0">
    <property type="entry name" value="NOVEL ACETYLCHOLINE RECEPTOR CHAPERONE"/>
    <property type="match status" value="1"/>
</dbReference>
<evidence type="ECO:0000313" key="15">
    <source>
        <dbReference type="EMBL" id="KAJ8027360.1"/>
    </source>
</evidence>
<reference evidence="15" key="1">
    <citation type="submission" date="2021-10" db="EMBL/GenBank/DDBJ databases">
        <title>Tropical sea cucumber genome reveals ecological adaptation and Cuvierian tubules defense mechanism.</title>
        <authorList>
            <person name="Chen T."/>
        </authorList>
    </citation>
    <scope>NUCLEOTIDE SEQUENCE</scope>
    <source>
        <strain evidence="15">Nanhai2018</strain>
        <tissue evidence="15">Muscle</tissue>
    </source>
</reference>
<feature type="transmembrane region" description="Helical" evidence="14">
    <location>
        <begin position="113"/>
        <end position="132"/>
    </location>
</feature>
<feature type="compositionally biased region" description="Basic and acidic residues" evidence="13">
    <location>
        <begin position="147"/>
        <end position="159"/>
    </location>
</feature>
<evidence type="ECO:0000256" key="7">
    <source>
        <dbReference type="ARBA" id="ARBA00022989"/>
    </source>
</evidence>
<name>A0A9Q1GYX7_HOLLE</name>
<evidence type="ECO:0000256" key="5">
    <source>
        <dbReference type="ARBA" id="ARBA00022692"/>
    </source>
</evidence>